<evidence type="ECO:0000256" key="1">
    <source>
        <dbReference type="SAM" id="MobiDB-lite"/>
    </source>
</evidence>
<dbReference type="OrthoDB" id="188325at2157"/>
<gene>
    <name evidence="2" type="ORF">DU502_04140</name>
</gene>
<organism evidence="2 3">
    <name type="scientific">Haloplanus aerogenes</name>
    <dbReference type="NCBI Taxonomy" id="660522"/>
    <lineage>
        <taxon>Archaea</taxon>
        <taxon>Methanobacteriati</taxon>
        <taxon>Methanobacteriota</taxon>
        <taxon>Stenosarchaea group</taxon>
        <taxon>Halobacteria</taxon>
        <taxon>Halobacteriales</taxon>
        <taxon>Haloferacaceae</taxon>
        <taxon>Haloplanus</taxon>
    </lineage>
</organism>
<dbReference type="EMBL" id="CP034145">
    <property type="protein sequence ID" value="AZH24621.1"/>
    <property type="molecule type" value="Genomic_DNA"/>
</dbReference>
<keyword evidence="3" id="KW-1185">Reference proteome</keyword>
<sequence length="120" mass="12666">MRSPLPTNRLVAFALAGALVTAVVAVGLAVPGIGLASLSDDDATPPTDGSASVAADAPTPNPNFTPAVQTQSGYEEEAHEEHERDDGEDGNDDHAEYDDDDHDDDEDDDYGDDDDHEEDD</sequence>
<proteinExistence type="predicted"/>
<evidence type="ECO:0000313" key="3">
    <source>
        <dbReference type="Proteomes" id="UP000282007"/>
    </source>
</evidence>
<evidence type="ECO:0000313" key="2">
    <source>
        <dbReference type="EMBL" id="AZH24621.1"/>
    </source>
</evidence>
<accession>A0A3G8QSD8</accession>
<dbReference type="Proteomes" id="UP000282007">
    <property type="component" value="Chromosome"/>
</dbReference>
<dbReference type="AlphaFoldDB" id="A0A3G8QSD8"/>
<dbReference type="RefSeq" id="WP_121919644.1">
    <property type="nucleotide sequence ID" value="NZ_CP034145.1"/>
</dbReference>
<protein>
    <submittedName>
        <fullName evidence="2">Uncharacterized protein</fullName>
    </submittedName>
</protein>
<feature type="compositionally biased region" description="Acidic residues" evidence="1">
    <location>
        <begin position="86"/>
        <end position="120"/>
    </location>
</feature>
<feature type="compositionally biased region" description="Polar residues" evidence="1">
    <location>
        <begin position="62"/>
        <end position="73"/>
    </location>
</feature>
<reference evidence="2 3" key="1">
    <citation type="submission" date="2018-07" db="EMBL/GenBank/DDBJ databases">
        <title>Genome sequences of Haloplanus aerogenes JCM 16430T.</title>
        <authorList>
            <person name="Kim Y.B."/>
            <person name="Roh S.W."/>
        </authorList>
    </citation>
    <scope>NUCLEOTIDE SEQUENCE [LARGE SCALE GENOMIC DNA]</scope>
    <source>
        <strain evidence="2 3">JCM 16430</strain>
    </source>
</reference>
<dbReference type="GeneID" id="38470448"/>
<dbReference type="KEGG" id="haer:DU502_04140"/>
<name>A0A3G8QSD8_9EURY</name>
<feature type="region of interest" description="Disordered" evidence="1">
    <location>
        <begin position="35"/>
        <end position="120"/>
    </location>
</feature>